<organism evidence="1 2">
    <name type="scientific">Parthenolecanium corni</name>
    <dbReference type="NCBI Taxonomy" id="536013"/>
    <lineage>
        <taxon>Eukaryota</taxon>
        <taxon>Metazoa</taxon>
        <taxon>Ecdysozoa</taxon>
        <taxon>Arthropoda</taxon>
        <taxon>Hexapoda</taxon>
        <taxon>Insecta</taxon>
        <taxon>Pterygota</taxon>
        <taxon>Neoptera</taxon>
        <taxon>Paraneoptera</taxon>
        <taxon>Hemiptera</taxon>
        <taxon>Sternorrhyncha</taxon>
        <taxon>Coccoidea</taxon>
        <taxon>Coccidae</taxon>
        <taxon>Parthenolecanium</taxon>
    </lineage>
</organism>
<dbReference type="AlphaFoldDB" id="A0AAN9XYH1"/>
<name>A0AAN9XYH1_9HEMI</name>
<gene>
    <name evidence="1" type="ORF">V9T40_014493</name>
</gene>
<dbReference type="Proteomes" id="UP001367676">
    <property type="component" value="Unassembled WGS sequence"/>
</dbReference>
<keyword evidence="2" id="KW-1185">Reference proteome</keyword>
<comment type="caution">
    <text evidence="1">The sequence shown here is derived from an EMBL/GenBank/DDBJ whole genome shotgun (WGS) entry which is preliminary data.</text>
</comment>
<protein>
    <submittedName>
        <fullName evidence="1">Uncharacterized protein</fullName>
    </submittedName>
</protein>
<accession>A0AAN9XYH1</accession>
<sequence length="69" mass="7731">MSAVMMPTAQLAAIPSTAQLPVMQTAKFEQKYLLNHSQMQVASSKPELSMELWTMDHRFTCNATRSSKV</sequence>
<proteinExistence type="predicted"/>
<evidence type="ECO:0000313" key="1">
    <source>
        <dbReference type="EMBL" id="KAK7572021.1"/>
    </source>
</evidence>
<reference evidence="1 2" key="1">
    <citation type="submission" date="2024-03" db="EMBL/GenBank/DDBJ databases">
        <title>Adaptation during the transition from Ophiocordyceps entomopathogen to insect associate is accompanied by gene loss and intensified selection.</title>
        <authorList>
            <person name="Ward C.M."/>
            <person name="Onetto C.A."/>
            <person name="Borneman A.R."/>
        </authorList>
    </citation>
    <scope>NUCLEOTIDE SEQUENCE [LARGE SCALE GENOMIC DNA]</scope>
    <source>
        <strain evidence="1">AWRI1</strain>
        <tissue evidence="1">Single Adult Female</tissue>
    </source>
</reference>
<dbReference type="EMBL" id="JBBCAQ010000038">
    <property type="protein sequence ID" value="KAK7572021.1"/>
    <property type="molecule type" value="Genomic_DNA"/>
</dbReference>
<evidence type="ECO:0000313" key="2">
    <source>
        <dbReference type="Proteomes" id="UP001367676"/>
    </source>
</evidence>